<reference evidence="5" key="1">
    <citation type="submission" date="2021-01" db="EMBL/GenBank/DDBJ databases">
        <authorList>
            <person name="Corre E."/>
            <person name="Pelletier E."/>
            <person name="Niang G."/>
            <person name="Scheremetjew M."/>
            <person name="Finn R."/>
            <person name="Kale V."/>
            <person name="Holt S."/>
            <person name="Cochrane G."/>
            <person name="Meng A."/>
            <person name="Brown T."/>
            <person name="Cohen L."/>
        </authorList>
    </citation>
    <scope>NUCLEOTIDE SEQUENCE</scope>
    <source>
        <strain evidence="5">MM31A-1</strain>
    </source>
</reference>
<feature type="repeat" description="TPR" evidence="3">
    <location>
        <begin position="430"/>
        <end position="463"/>
    </location>
</feature>
<evidence type="ECO:0000256" key="3">
    <source>
        <dbReference type="PROSITE-ProRule" id="PRU00339"/>
    </source>
</evidence>
<dbReference type="GO" id="GO:0006355">
    <property type="term" value="P:regulation of DNA-templated transcription"/>
    <property type="evidence" value="ECO:0007669"/>
    <property type="project" value="InterPro"/>
</dbReference>
<dbReference type="SMART" id="SM00028">
    <property type="entry name" value="TPR"/>
    <property type="match status" value="11"/>
</dbReference>
<feature type="compositionally biased region" description="Acidic residues" evidence="4">
    <location>
        <begin position="1196"/>
        <end position="1205"/>
    </location>
</feature>
<feature type="compositionally biased region" description="Acidic residues" evidence="4">
    <location>
        <begin position="1266"/>
        <end position="1275"/>
    </location>
</feature>
<gene>
    <name evidence="5" type="ORF">CDEB00056_LOCUS9012</name>
</gene>
<keyword evidence="2 3" id="KW-0802">TPR repeat</keyword>
<dbReference type="GO" id="GO:0016593">
    <property type="term" value="C:Cdc73/Paf1 complex"/>
    <property type="evidence" value="ECO:0007669"/>
    <property type="project" value="TreeGrafter"/>
</dbReference>
<name>A0A7S3Q3A4_9STRA</name>
<dbReference type="InterPro" id="IPR011990">
    <property type="entry name" value="TPR-like_helical_dom_sf"/>
</dbReference>
<dbReference type="GO" id="GO:0000993">
    <property type="term" value="F:RNA polymerase II complex binding"/>
    <property type="evidence" value="ECO:0007669"/>
    <property type="project" value="TreeGrafter"/>
</dbReference>
<dbReference type="PROSITE" id="PS50005">
    <property type="entry name" value="TPR"/>
    <property type="match status" value="3"/>
</dbReference>
<sequence length="1305" mass="145224">MENGHQEEPYQMVEETTPAKSLRIPFGNSEEFIEIFPEEISNITSSQLITVLQDENCPLALWTEAALIYMTNKRERESTTVLTTACSDLLEKQNLGNREERTRILAAAGIGYLTQANKSGSLGSISFMGSQGSNARSAQQRAATDQNEELRVLADKHFLRASKLNQFFPMTWVGRGMLNLSIGRLDQAKFFFETTLKQCGMVLPALLGMACVYFKEGDCRNSIDMYSKSITLFPHKSGAAARVGLGLSCYKQGYVDRAKAAFKRANEMDPENVEAMVGMAVLDVANADEMLTKNYKEKAENAMRLISTANLIDHSNAMVQNHLANYYFRKWTPVTGVTVSVEQGSNLVKGSGPINLDAGERIRIGYDFDTSIVDDEDEDMMDEDHTSFKAKDIWKSSSTDGLKIWKKDYDRVIALAKGAFSSTTVQGIQAESLYLLARVYHVRDDMKNANKFYERACTLAPDLSPARFGLAQTLIWDETYDEAAGHLGLVVGKSPSATDAHAALGMLKVKSGKDRADGFNCLKKAIDLDPANANLVLLEALALQQQEVDYPTSLERYTKAVELMENQGETVSWVVSTNMGVLCHETKKYDEAAKCYEKALKALHLEDSATLTSKLDSETDCVHQDDNSLFWNFVDTLVDATQDKADETGMTWNLLEECTHLKSGDHIKIGDSFNTEIIEVEGKALRLKNKFVIPASGEDTEEVEKESNFRVFVRRSNERLANASAISVAFNLARLHEATGRTVAAVELHKAIVKRHPSYVNSYLRLACIARDCGSLTACSQWLESACAVAPGNPEVLTLVGNLHLSLCDWQPAQQLFNQLLEKKIPNVEAYSMLCLGNIYFNNLKAEKRYTKNLQYAADFYRRILNKDNANAFAANGIGTVMAEKGDLPRAKEIFNRVREISDDSIPDAVLNLGHINLALSKHPEALQMYHSYMDRTSGSDAPTSSKSQEEDEAEVLLYIGFTYFDWARQTEALNNANAAPADGRYKKCIGFLEEALTKTSRENIIIRYNWCMAKLAAANCVLQKLTRGIRRTAEEVEVALNGLEESLPKVQAMLQWKEEGKKVPVSSALMNTFVAQCQANIESAKSHLSEERKKEDEARELRELQQMEALEKQKLKEHADLLEQEEKAKKSEEIESKARMKMEKVNTLLEGWETDAQVAQREQEAKKAKRGGKVHITPQAEEDNANLTNNLFDDSSGEEDNNEADESRKEASESQPKQTEKDLFGDDDESDDEGGDSKEKIDAVAPAPSPATATASSNNDLFGDSSEDDSDEEPVQANKRASSEIDDGESGTQKKRKVEKEDDS</sequence>
<dbReference type="Gene3D" id="1.25.40.10">
    <property type="entry name" value="Tetratricopeptide repeat domain"/>
    <property type="match status" value="3"/>
</dbReference>
<evidence type="ECO:0000256" key="1">
    <source>
        <dbReference type="ARBA" id="ARBA00022737"/>
    </source>
</evidence>
<feature type="repeat" description="TPR" evidence="3">
    <location>
        <begin position="239"/>
        <end position="272"/>
    </location>
</feature>
<dbReference type="InterPro" id="IPR031101">
    <property type="entry name" value="Ctr9"/>
</dbReference>
<dbReference type="SUPFAM" id="SSF48452">
    <property type="entry name" value="TPR-like"/>
    <property type="match status" value="3"/>
</dbReference>
<dbReference type="PANTHER" id="PTHR14027:SF2">
    <property type="entry name" value="RNA POLYMERASE-ASSOCIATED PROTEIN CTR9 HOMOLOG"/>
    <property type="match status" value="1"/>
</dbReference>
<dbReference type="InterPro" id="IPR019734">
    <property type="entry name" value="TPR_rpt"/>
</dbReference>
<evidence type="ECO:0000313" key="5">
    <source>
        <dbReference type="EMBL" id="CAE0464171.1"/>
    </source>
</evidence>
<feature type="compositionally biased region" description="Acidic residues" evidence="4">
    <location>
        <begin position="1226"/>
        <end position="1235"/>
    </location>
</feature>
<dbReference type="Pfam" id="PF13181">
    <property type="entry name" value="TPR_8"/>
    <property type="match status" value="2"/>
</dbReference>
<organism evidence="5">
    <name type="scientific">Chaetoceros debilis</name>
    <dbReference type="NCBI Taxonomy" id="122233"/>
    <lineage>
        <taxon>Eukaryota</taxon>
        <taxon>Sar</taxon>
        <taxon>Stramenopiles</taxon>
        <taxon>Ochrophyta</taxon>
        <taxon>Bacillariophyta</taxon>
        <taxon>Coscinodiscophyceae</taxon>
        <taxon>Chaetocerotophycidae</taxon>
        <taxon>Chaetocerotales</taxon>
        <taxon>Chaetocerotaceae</taxon>
        <taxon>Chaetoceros</taxon>
    </lineage>
</organism>
<feature type="compositionally biased region" description="Basic and acidic residues" evidence="4">
    <location>
        <begin position="1206"/>
        <end position="1225"/>
    </location>
</feature>
<keyword evidence="1" id="KW-0677">Repeat</keyword>
<feature type="region of interest" description="Disordered" evidence="4">
    <location>
        <begin position="1159"/>
        <end position="1305"/>
    </location>
</feature>
<evidence type="ECO:0000256" key="4">
    <source>
        <dbReference type="SAM" id="MobiDB-lite"/>
    </source>
</evidence>
<protein>
    <submittedName>
        <fullName evidence="5">Uncharacterized protein</fullName>
    </submittedName>
</protein>
<dbReference type="PANTHER" id="PTHR14027">
    <property type="entry name" value="RNA POLYMERASE-ASSOCIATED PROTEIN CTR9"/>
    <property type="match status" value="1"/>
</dbReference>
<dbReference type="EMBL" id="HBIO01011571">
    <property type="protein sequence ID" value="CAE0464171.1"/>
    <property type="molecule type" value="Transcribed_RNA"/>
</dbReference>
<proteinExistence type="predicted"/>
<evidence type="ECO:0000256" key="2">
    <source>
        <dbReference type="ARBA" id="ARBA00022803"/>
    </source>
</evidence>
<feature type="repeat" description="TPR" evidence="3">
    <location>
        <begin position="203"/>
        <end position="236"/>
    </location>
</feature>
<dbReference type="GO" id="GO:0006368">
    <property type="term" value="P:transcription elongation by RNA polymerase II"/>
    <property type="evidence" value="ECO:0007669"/>
    <property type="project" value="TreeGrafter"/>
</dbReference>
<accession>A0A7S3Q3A4</accession>
<dbReference type="Pfam" id="PF13432">
    <property type="entry name" value="TPR_16"/>
    <property type="match status" value="1"/>
</dbReference>